<gene>
    <name evidence="1" type="ORF">BC938DRAFT_479400</name>
</gene>
<dbReference type="SUPFAM" id="SSF81901">
    <property type="entry name" value="HCP-like"/>
    <property type="match status" value="1"/>
</dbReference>
<dbReference type="Proteomes" id="UP000274822">
    <property type="component" value="Unassembled WGS sequence"/>
</dbReference>
<keyword evidence="2" id="KW-1185">Reference proteome</keyword>
<comment type="caution">
    <text evidence="1">The sequence shown here is derived from an EMBL/GenBank/DDBJ whole genome shotgun (WGS) entry which is preliminary data.</text>
</comment>
<reference evidence="1 2" key="1">
    <citation type="journal article" date="2018" name="New Phytol.">
        <title>Phylogenomics of Endogonaceae and evolution of mycorrhizas within Mucoromycota.</title>
        <authorList>
            <person name="Chang Y."/>
            <person name="Desiro A."/>
            <person name="Na H."/>
            <person name="Sandor L."/>
            <person name="Lipzen A."/>
            <person name="Clum A."/>
            <person name="Barry K."/>
            <person name="Grigoriev I.V."/>
            <person name="Martin F.M."/>
            <person name="Stajich J.E."/>
            <person name="Smith M.E."/>
            <person name="Bonito G."/>
            <person name="Spatafora J.W."/>
        </authorList>
    </citation>
    <scope>NUCLEOTIDE SEQUENCE [LARGE SCALE GENOMIC DNA]</scope>
    <source>
        <strain evidence="1 2">AD002</strain>
    </source>
</reference>
<name>A0A433QKY3_9FUNG</name>
<dbReference type="Gene3D" id="1.25.40.10">
    <property type="entry name" value="Tetratricopeptide repeat domain"/>
    <property type="match status" value="1"/>
</dbReference>
<organism evidence="1 2">
    <name type="scientific">Jimgerdemannia flammicorona</name>
    <dbReference type="NCBI Taxonomy" id="994334"/>
    <lineage>
        <taxon>Eukaryota</taxon>
        <taxon>Fungi</taxon>
        <taxon>Fungi incertae sedis</taxon>
        <taxon>Mucoromycota</taxon>
        <taxon>Mucoromycotina</taxon>
        <taxon>Endogonomycetes</taxon>
        <taxon>Endogonales</taxon>
        <taxon>Endogonaceae</taxon>
        <taxon>Jimgerdemannia</taxon>
    </lineage>
</organism>
<dbReference type="EMBL" id="RBNJ01003894">
    <property type="protein sequence ID" value="RUS30428.1"/>
    <property type="molecule type" value="Genomic_DNA"/>
</dbReference>
<dbReference type="AlphaFoldDB" id="A0A433QKY3"/>
<evidence type="ECO:0000313" key="2">
    <source>
        <dbReference type="Proteomes" id="UP000274822"/>
    </source>
</evidence>
<evidence type="ECO:0000313" key="1">
    <source>
        <dbReference type="EMBL" id="RUS30428.1"/>
    </source>
</evidence>
<protein>
    <submittedName>
        <fullName evidence="1">Uncharacterized protein</fullName>
    </submittedName>
</protein>
<proteinExistence type="predicted"/>
<accession>A0A433QKY3</accession>
<dbReference type="InterPro" id="IPR011990">
    <property type="entry name" value="TPR-like_helical_dom_sf"/>
</dbReference>
<sequence>MYNLGICYKDGKGFEKPDLDEMFRWIRKTTILGHVESREFRGHSYETGKSVIGKDPVIAEEWYRKRSQWREAMCDVVINRWMTNDVSADDEYGM</sequence>